<feature type="region of interest" description="Disordered" evidence="1">
    <location>
        <begin position="45"/>
        <end position="71"/>
    </location>
</feature>
<dbReference type="Proteomes" id="UP000198615">
    <property type="component" value="Unassembled WGS sequence"/>
</dbReference>
<gene>
    <name evidence="2" type="ORF">SAMN05660686_01218</name>
</gene>
<dbReference type="EMBL" id="FNBW01000003">
    <property type="protein sequence ID" value="SDF41016.1"/>
    <property type="molecule type" value="Genomic_DNA"/>
</dbReference>
<dbReference type="OrthoDB" id="8477642at2"/>
<proteinExistence type="predicted"/>
<evidence type="ECO:0000313" key="2">
    <source>
        <dbReference type="EMBL" id="SDF41016.1"/>
    </source>
</evidence>
<organism evidence="2 3">
    <name type="scientific">Thalassobaculum litoreum DSM 18839</name>
    <dbReference type="NCBI Taxonomy" id="1123362"/>
    <lineage>
        <taxon>Bacteria</taxon>
        <taxon>Pseudomonadati</taxon>
        <taxon>Pseudomonadota</taxon>
        <taxon>Alphaproteobacteria</taxon>
        <taxon>Rhodospirillales</taxon>
        <taxon>Thalassobaculaceae</taxon>
        <taxon>Thalassobaculum</taxon>
    </lineage>
</organism>
<dbReference type="RefSeq" id="WP_093148938.1">
    <property type="nucleotide sequence ID" value="NZ_FNBW01000003.1"/>
</dbReference>
<sequence>MIGSRVSHPHAVLTWLRVGLVAGACLAALTPYRAVAQIGAPIQIGPPPATGTQPEPPAFGGPPAATQPPAATAPVVPTFQQAPAAPRTRTTVDGSITIDPLQRLTVDATGTLTPALGGLSADFWTGTPGEIALRLVSLLPAAPDSRALRDLARRALLSSGAAPRDVSPEGALLQLRAERLLAMGAIDDLAVLAERIPADRVSQEMSRPLTEAAFARGEDERACDLYGQLTATATDTFWIKVAAVCDARAGRDAKVDFSARLLSELGDDDELFAALVQAATTGQTGTPFRMGGAGPVHLALARVAGLKIEPTVSEINSLPVLVALARGAANVPFAQRLEAAEKAERAGALASREVTDLYDEVSVSAGSMDAAIAAAEADPGPLSRAILWRATEAQTAPGARAQAIAKAMAMAEDDETWRQTVRLFAPFLVALDPGSDVDWFAEDAVRGLMAADQFRAARPWLERLRRLEASGTGEASAAWLRLWAAVRLAGGDPAVAFDDASVARWWAHLRSIDPQQATLRGSAALALMAALGDPVGSDAWRGLVSTPAIDIRAVPETAFAFAIRAAADSRRLGETVMLSVAAPGETPLGEIAIPALADIVRALVAVGLEPEARRLATEAALAHGL</sequence>
<evidence type="ECO:0000256" key="1">
    <source>
        <dbReference type="SAM" id="MobiDB-lite"/>
    </source>
</evidence>
<feature type="compositionally biased region" description="Pro residues" evidence="1">
    <location>
        <begin position="45"/>
        <end position="60"/>
    </location>
</feature>
<protein>
    <recommendedName>
        <fullName evidence="4">Antifreeze glycopeptide polyprotein</fullName>
    </recommendedName>
</protein>
<evidence type="ECO:0008006" key="4">
    <source>
        <dbReference type="Google" id="ProtNLM"/>
    </source>
</evidence>
<keyword evidence="3" id="KW-1185">Reference proteome</keyword>
<accession>A0A8G2BG01</accession>
<dbReference type="AlphaFoldDB" id="A0A8G2BG01"/>
<comment type="caution">
    <text evidence="2">The sequence shown here is derived from an EMBL/GenBank/DDBJ whole genome shotgun (WGS) entry which is preliminary data.</text>
</comment>
<reference evidence="2 3" key="1">
    <citation type="submission" date="2016-10" db="EMBL/GenBank/DDBJ databases">
        <authorList>
            <person name="Varghese N."/>
            <person name="Submissions S."/>
        </authorList>
    </citation>
    <scope>NUCLEOTIDE SEQUENCE [LARGE SCALE GENOMIC DNA]</scope>
    <source>
        <strain evidence="2 3">DSM 18839</strain>
    </source>
</reference>
<name>A0A8G2BG01_9PROT</name>
<feature type="compositionally biased region" description="Low complexity" evidence="1">
    <location>
        <begin position="61"/>
        <end position="71"/>
    </location>
</feature>
<evidence type="ECO:0000313" key="3">
    <source>
        <dbReference type="Proteomes" id="UP000198615"/>
    </source>
</evidence>